<evidence type="ECO:0000259" key="3">
    <source>
        <dbReference type="PROSITE" id="PS51502"/>
    </source>
</evidence>
<dbReference type="Pfam" id="PF07876">
    <property type="entry name" value="Dabb"/>
    <property type="match status" value="1"/>
</dbReference>
<dbReference type="AlphaFoldDB" id="A0A9P9IEQ3"/>
<evidence type="ECO:0000256" key="2">
    <source>
        <dbReference type="SAM" id="SignalP"/>
    </source>
</evidence>
<feature type="chain" id="PRO_5040282756" evidence="2">
    <location>
        <begin position="19"/>
        <end position="136"/>
    </location>
</feature>
<dbReference type="PANTHER" id="PTHR33178:SF17">
    <property type="entry name" value="STRESS-RESPONSE A_B BARREL DOMAIN-CONTAINING PROTEIN"/>
    <property type="match status" value="1"/>
</dbReference>
<dbReference type="EMBL" id="JAGMWT010000012">
    <property type="protein sequence ID" value="KAH7119058.1"/>
    <property type="molecule type" value="Genomic_DNA"/>
</dbReference>
<evidence type="ECO:0000313" key="4">
    <source>
        <dbReference type="EMBL" id="KAH7119058.1"/>
    </source>
</evidence>
<name>A0A9P9IEQ3_9PLEO</name>
<gene>
    <name evidence="4" type="ORF">B0J11DRAFT_83854</name>
</gene>
<dbReference type="InterPro" id="IPR013097">
    <property type="entry name" value="Dabb"/>
</dbReference>
<feature type="signal peptide" evidence="2">
    <location>
        <begin position="1"/>
        <end position="18"/>
    </location>
</feature>
<dbReference type="InterPro" id="IPR011008">
    <property type="entry name" value="Dimeric_a/b-barrel"/>
</dbReference>
<evidence type="ECO:0000256" key="1">
    <source>
        <dbReference type="ARBA" id="ARBA00011738"/>
    </source>
</evidence>
<dbReference type="InterPro" id="IPR044662">
    <property type="entry name" value="HS1/DABB1-like"/>
</dbReference>
<dbReference type="OrthoDB" id="42919at2759"/>
<dbReference type="PROSITE" id="PS51502">
    <property type="entry name" value="S_R_A_B_BARREL"/>
    <property type="match status" value="1"/>
</dbReference>
<accession>A0A9P9IEQ3</accession>
<evidence type="ECO:0000313" key="5">
    <source>
        <dbReference type="Proteomes" id="UP000700596"/>
    </source>
</evidence>
<reference evidence="4" key="1">
    <citation type="journal article" date="2021" name="Nat. Commun.">
        <title>Genetic determinants of endophytism in the Arabidopsis root mycobiome.</title>
        <authorList>
            <person name="Mesny F."/>
            <person name="Miyauchi S."/>
            <person name="Thiergart T."/>
            <person name="Pickel B."/>
            <person name="Atanasova L."/>
            <person name="Karlsson M."/>
            <person name="Huettel B."/>
            <person name="Barry K.W."/>
            <person name="Haridas S."/>
            <person name="Chen C."/>
            <person name="Bauer D."/>
            <person name="Andreopoulos W."/>
            <person name="Pangilinan J."/>
            <person name="LaButti K."/>
            <person name="Riley R."/>
            <person name="Lipzen A."/>
            <person name="Clum A."/>
            <person name="Drula E."/>
            <person name="Henrissat B."/>
            <person name="Kohler A."/>
            <person name="Grigoriev I.V."/>
            <person name="Martin F.M."/>
            <person name="Hacquard S."/>
        </authorList>
    </citation>
    <scope>NUCLEOTIDE SEQUENCE</scope>
    <source>
        <strain evidence="4">MPI-CAGE-CH-0243</strain>
    </source>
</reference>
<keyword evidence="2" id="KW-0732">Signal</keyword>
<dbReference type="Gene3D" id="3.30.70.100">
    <property type="match status" value="1"/>
</dbReference>
<sequence length="136" mass="15452">MTIIHIVLFKFLPTVSTAHKQTFASALKALKSLSCVQNNRLLVGGPSITDPIERSAGFEFALLSYHQDWKALEEYQKSDEHHRVTSELLWPFKEKVVRFDFEVDEEDEYMCQFMAKAILGGKVTGLETPSTANDNK</sequence>
<comment type="subunit">
    <text evidence="1">Homodimer.</text>
</comment>
<dbReference type="SUPFAM" id="SSF54909">
    <property type="entry name" value="Dimeric alpha+beta barrel"/>
    <property type="match status" value="1"/>
</dbReference>
<dbReference type="PANTHER" id="PTHR33178">
    <property type="match status" value="1"/>
</dbReference>
<dbReference type="Proteomes" id="UP000700596">
    <property type="component" value="Unassembled WGS sequence"/>
</dbReference>
<organism evidence="4 5">
    <name type="scientific">Dendryphion nanum</name>
    <dbReference type="NCBI Taxonomy" id="256645"/>
    <lineage>
        <taxon>Eukaryota</taxon>
        <taxon>Fungi</taxon>
        <taxon>Dikarya</taxon>
        <taxon>Ascomycota</taxon>
        <taxon>Pezizomycotina</taxon>
        <taxon>Dothideomycetes</taxon>
        <taxon>Pleosporomycetidae</taxon>
        <taxon>Pleosporales</taxon>
        <taxon>Torulaceae</taxon>
        <taxon>Dendryphion</taxon>
    </lineage>
</organism>
<comment type="caution">
    <text evidence="4">The sequence shown here is derived from an EMBL/GenBank/DDBJ whole genome shotgun (WGS) entry which is preliminary data.</text>
</comment>
<protein>
    <submittedName>
        <fullName evidence="4">Stress responsive A/B barrel domain-containing protein</fullName>
    </submittedName>
</protein>
<dbReference type="SMART" id="SM00886">
    <property type="entry name" value="Dabb"/>
    <property type="match status" value="1"/>
</dbReference>
<feature type="domain" description="Stress-response A/B barrel" evidence="3">
    <location>
        <begin position="3"/>
        <end position="101"/>
    </location>
</feature>
<keyword evidence="5" id="KW-1185">Reference proteome</keyword>
<proteinExistence type="predicted"/>